<name>A0A0G4H7R3_VITBC</name>
<feature type="region of interest" description="Disordered" evidence="1">
    <location>
        <begin position="39"/>
        <end position="64"/>
    </location>
</feature>
<dbReference type="InParanoid" id="A0A0G4H7R3"/>
<evidence type="ECO:0000256" key="2">
    <source>
        <dbReference type="SAM" id="SignalP"/>
    </source>
</evidence>
<proteinExistence type="predicted"/>
<dbReference type="Proteomes" id="UP000041254">
    <property type="component" value="Unassembled WGS sequence"/>
</dbReference>
<evidence type="ECO:0008006" key="5">
    <source>
        <dbReference type="Google" id="ProtNLM"/>
    </source>
</evidence>
<dbReference type="AlphaFoldDB" id="A0A0G4H7R3"/>
<sequence length="504" mass="55159">MGFRVLLFFGLLSFPFPGPGVAAQKAAEVLLDESLLDAGSPAPPVSSEDASTPAPEGDLSTPPPDCWDDSGECNLAEVVQSPPANDTFIKTLIAHPASIIGVEFKTGHPGQDAPAFETMSFGVPYTRFVQELMALGVNTLRIPAAGMDQLQRVSVLQRFLQGLVDHGFVDFGIVLSQKGWHLHRPANQEALSDAFANAYRALAQIGLDDRILGVMFGENEPLKGLQSDKQQWDKRHMSVLKTMAMVNTKTDGFFTSRAVYILGRGHGSQFTGVKASSDFLGFHRQIRDYAANHVYSYKLFQEGKPSSLSLDSWRAHFRRYDGLDEVTQLAVPIIFVGDASDGLRGGSFVEGKSPYGGGAGQYVIKALRDVFLTNKWTGFALGPFLVDPAVEKVGRTTLFVTNGGDDWLPQEETIAAFMTWRDSTRSEGSVRKSCDSSSLWRFLPRRRRVFVTHCDPDRQTAVSRATAPPMRTTREDVPSGAVGRTLCPLVLPFTAAVGLIWLWP</sequence>
<evidence type="ECO:0000313" key="3">
    <source>
        <dbReference type="EMBL" id="CEM39804.1"/>
    </source>
</evidence>
<evidence type="ECO:0000313" key="4">
    <source>
        <dbReference type="Proteomes" id="UP000041254"/>
    </source>
</evidence>
<keyword evidence="4" id="KW-1185">Reference proteome</keyword>
<evidence type="ECO:0000256" key="1">
    <source>
        <dbReference type="SAM" id="MobiDB-lite"/>
    </source>
</evidence>
<protein>
    <recommendedName>
        <fullName evidence="5">Glycoside hydrolase family 5 domain-containing protein</fullName>
    </recommendedName>
</protein>
<keyword evidence="2" id="KW-0732">Signal</keyword>
<reference evidence="3 4" key="1">
    <citation type="submission" date="2014-11" db="EMBL/GenBank/DDBJ databases">
        <authorList>
            <person name="Zhu J."/>
            <person name="Qi W."/>
            <person name="Song R."/>
        </authorList>
    </citation>
    <scope>NUCLEOTIDE SEQUENCE [LARGE SCALE GENOMIC DNA]</scope>
</reference>
<dbReference type="VEuPathDB" id="CryptoDB:Vbra_19779"/>
<dbReference type="EMBL" id="CDMY01001052">
    <property type="protein sequence ID" value="CEM39804.1"/>
    <property type="molecule type" value="Genomic_DNA"/>
</dbReference>
<organism evidence="3 4">
    <name type="scientific">Vitrella brassicaformis (strain CCMP3155)</name>
    <dbReference type="NCBI Taxonomy" id="1169540"/>
    <lineage>
        <taxon>Eukaryota</taxon>
        <taxon>Sar</taxon>
        <taxon>Alveolata</taxon>
        <taxon>Colpodellida</taxon>
        <taxon>Vitrellaceae</taxon>
        <taxon>Vitrella</taxon>
    </lineage>
</organism>
<accession>A0A0G4H7R3</accession>
<feature type="signal peptide" evidence="2">
    <location>
        <begin position="1"/>
        <end position="22"/>
    </location>
</feature>
<gene>
    <name evidence="3" type="ORF">Vbra_19779</name>
</gene>
<feature type="chain" id="PRO_5005191039" description="Glycoside hydrolase family 5 domain-containing protein" evidence="2">
    <location>
        <begin position="23"/>
        <end position="504"/>
    </location>
</feature>